<dbReference type="Proteomes" id="UP000641514">
    <property type="component" value="Unassembled WGS sequence"/>
</dbReference>
<evidence type="ECO:0000256" key="1">
    <source>
        <dbReference type="SAM" id="MobiDB-lite"/>
    </source>
</evidence>
<protein>
    <submittedName>
        <fullName evidence="2">Uncharacterized protein</fullName>
    </submittedName>
</protein>
<sequence length="49" mass="4886">MFVEELAASPAGHQDLASTINANEGGEATTAGGVQCRHDGTLGAEGESK</sequence>
<name>A0A916UAJ3_9ACTN</name>
<reference evidence="2" key="1">
    <citation type="journal article" date="2014" name="Int. J. Syst. Evol. Microbiol.">
        <title>Complete genome sequence of Corynebacterium casei LMG S-19264T (=DSM 44701T), isolated from a smear-ripened cheese.</title>
        <authorList>
            <consortium name="US DOE Joint Genome Institute (JGI-PGF)"/>
            <person name="Walter F."/>
            <person name="Albersmeier A."/>
            <person name="Kalinowski J."/>
            <person name="Ruckert C."/>
        </authorList>
    </citation>
    <scope>NUCLEOTIDE SEQUENCE</scope>
    <source>
        <strain evidence="2">CGMCC 1.15478</strain>
    </source>
</reference>
<gene>
    <name evidence="2" type="ORF">GCM10011410_17940</name>
</gene>
<proteinExistence type="predicted"/>
<dbReference type="AlphaFoldDB" id="A0A916UAJ3"/>
<evidence type="ECO:0000313" key="3">
    <source>
        <dbReference type="Proteomes" id="UP000641514"/>
    </source>
</evidence>
<feature type="compositionally biased region" description="Low complexity" evidence="1">
    <location>
        <begin position="21"/>
        <end position="33"/>
    </location>
</feature>
<feature type="compositionally biased region" description="Basic and acidic residues" evidence="1">
    <location>
        <begin position="36"/>
        <end position="49"/>
    </location>
</feature>
<accession>A0A916UAJ3</accession>
<keyword evidence="3" id="KW-1185">Reference proteome</keyword>
<evidence type="ECO:0000313" key="2">
    <source>
        <dbReference type="EMBL" id="GGC65819.1"/>
    </source>
</evidence>
<feature type="region of interest" description="Disordered" evidence="1">
    <location>
        <begin position="1"/>
        <end position="49"/>
    </location>
</feature>
<organism evidence="2 3">
    <name type="scientific">Hoyosella rhizosphaerae</name>
    <dbReference type="NCBI Taxonomy" id="1755582"/>
    <lineage>
        <taxon>Bacteria</taxon>
        <taxon>Bacillati</taxon>
        <taxon>Actinomycetota</taxon>
        <taxon>Actinomycetes</taxon>
        <taxon>Mycobacteriales</taxon>
        <taxon>Hoyosellaceae</taxon>
        <taxon>Hoyosella</taxon>
    </lineage>
</organism>
<reference evidence="2" key="2">
    <citation type="submission" date="2020-09" db="EMBL/GenBank/DDBJ databases">
        <authorList>
            <person name="Sun Q."/>
            <person name="Zhou Y."/>
        </authorList>
    </citation>
    <scope>NUCLEOTIDE SEQUENCE</scope>
    <source>
        <strain evidence="2">CGMCC 1.15478</strain>
    </source>
</reference>
<dbReference type="EMBL" id="BMJH01000002">
    <property type="protein sequence ID" value="GGC65819.1"/>
    <property type="molecule type" value="Genomic_DNA"/>
</dbReference>
<comment type="caution">
    <text evidence="2">The sequence shown here is derived from an EMBL/GenBank/DDBJ whole genome shotgun (WGS) entry which is preliminary data.</text>
</comment>